<dbReference type="Gene3D" id="3.40.50.2300">
    <property type="match status" value="1"/>
</dbReference>
<evidence type="ECO:0000256" key="9">
    <source>
        <dbReference type="SAM" id="Phobius"/>
    </source>
</evidence>
<feature type="transmembrane region" description="Helical" evidence="9">
    <location>
        <begin position="267"/>
        <end position="293"/>
    </location>
</feature>
<sequence length="1201" mass="131603">MAEAKKIGVVGATFLVAGNMMGSGVFLLPSSLAKIGTASIWGWLITTAGALLLAFVFAKLGKLAPKAGGPYAYARDWFGPYMGFQTNTIYWFANWIGNVAIPIAAVGYFSYFFPILSEPLVRCIAVLILVWALSFANMIGPAFVSRVQTVTTSFALVPILGIAIFGWFFFDADIFKGAYNVSGESNFGAISSAAALTLWAFIGVESASVTAGVVENPEKNVARATLAGVFLAAIAYIASSSVIMGMVPNGELQTSDAPFALAAAKAVGGWGGAVVSLCAFVGAAGSLGGWILLTAQSAKAASDDGLFPSIFSKTNKDDVPVKGVLIVAVLMTLAVLVTSTSKTASAQFDVITSAAVVLTLLPYIYSCVACYFVVERSHTLVHTGAFWTLTSLTVVYCLWAIYGSSGTIVQYAFLFVLFITVFYPFFSEERRQQRQRRINVYFKSLDYPVIVIDGDYDSPRIGGILIRALVEELRSNDQRVLCGLNLDDARAGARTYVAASAVLISIDGSEEVDGEFQRLTAFLREQSARRANLPVFLYGERRTIEKVPSKLLKYIHGFIFLFEDTKSFISRQVMRAAEDYMQNLLPPFFKALIHHAAESNYSWHTPGHAGGVAFTKSPVGRAFHQFYGENTLRSDLSISVPELGSLLDHTGPIKQAEDEAARNFGADHTFFVTNGTSTANKIVWHGTVARGDVVFVDRNCHKSLLHSLIMTGAVPVYFTPSRNAHGIIGPISLDQFTPEALQQRIAANPLASQAYRAGSKPRIAVVTNSTYDGLCYNAEKIADEIGSAVDFLHFDEAWYAYAAFHPFYENHYGMAKGKPREQDAIIFTTHSTHKLLAAFSQASMIHVRNSASRDLDAERFNEAFMMHTSTSPHYGVIAACDVASKMMEGDAGRSLVQEMHDEAIAFRRAMLHVRDDLGRDDWWFSVWQPTQVERSLDKGDTPAPLVAKREEWYLQPDAHWHGFENLVDDYVLIDPIKVTLLTPGLSMDGSMGKQGIPAAVLSKFLWGRGITVEKTNLYSVLFLFSMGITKGKWSTLVTELMAFKELYDRNAPLTQALPSLAADYPHAYAGWGLRDLCDALHAFNQEFAVAKVMREMYVDLPTPVMTPADAYNHLVKGEIERVDIEQVSGRIAATMLVPYPPGIPTIMPGERFGDRDEPIIQSLRIAREQNARFPGFESDVHGLIIERDGDVPSYKVEVLKA</sequence>
<evidence type="ECO:0000256" key="1">
    <source>
        <dbReference type="ARBA" id="ARBA00004141"/>
    </source>
</evidence>
<gene>
    <name evidence="11" type="ORF">H2204_007346</name>
</gene>
<feature type="transmembrane region" description="Helical" evidence="9">
    <location>
        <begin position="151"/>
        <end position="170"/>
    </location>
</feature>
<feature type="transmembrane region" description="Helical" evidence="9">
    <location>
        <begin position="350"/>
        <end position="373"/>
    </location>
</feature>
<dbReference type="GO" id="GO:0016020">
    <property type="term" value="C:membrane"/>
    <property type="evidence" value="ECO:0007669"/>
    <property type="project" value="UniProtKB-SubCell"/>
</dbReference>
<dbReference type="GO" id="GO:0030170">
    <property type="term" value="F:pyridoxal phosphate binding"/>
    <property type="evidence" value="ECO:0007669"/>
    <property type="project" value="TreeGrafter"/>
</dbReference>
<dbReference type="Gene3D" id="3.40.640.10">
    <property type="entry name" value="Type I PLP-dependent aspartate aminotransferase-like (Major domain)"/>
    <property type="match status" value="1"/>
</dbReference>
<keyword evidence="5" id="KW-0663">Pyridoxal phosphate</keyword>
<dbReference type="CDD" id="cd00615">
    <property type="entry name" value="Orn_deC_like"/>
    <property type="match status" value="1"/>
</dbReference>
<proteinExistence type="inferred from homology"/>
<evidence type="ECO:0000313" key="11">
    <source>
        <dbReference type="EMBL" id="KAJ9633197.1"/>
    </source>
</evidence>
<feature type="transmembrane region" description="Helical" evidence="9">
    <location>
        <begin position="119"/>
        <end position="139"/>
    </location>
</feature>
<feature type="transmembrane region" description="Helical" evidence="9">
    <location>
        <begin position="7"/>
        <end position="28"/>
    </location>
</feature>
<feature type="transmembrane region" description="Helical" evidence="9">
    <location>
        <begin position="319"/>
        <end position="338"/>
    </location>
</feature>
<evidence type="ECO:0000256" key="5">
    <source>
        <dbReference type="ARBA" id="ARBA00022898"/>
    </source>
</evidence>
<feature type="transmembrane region" description="Helical" evidence="9">
    <location>
        <begin position="226"/>
        <end position="247"/>
    </location>
</feature>
<accession>A0AA39CVV1</accession>
<dbReference type="Pfam" id="PF03711">
    <property type="entry name" value="OKR_DC_1_C"/>
    <property type="match status" value="1"/>
</dbReference>
<evidence type="ECO:0000259" key="10">
    <source>
        <dbReference type="PROSITE" id="PS00703"/>
    </source>
</evidence>
<dbReference type="GO" id="GO:0008792">
    <property type="term" value="F:arginine decarboxylase activity"/>
    <property type="evidence" value="ECO:0007669"/>
    <property type="project" value="TreeGrafter"/>
</dbReference>
<keyword evidence="6 9" id="KW-1133">Transmembrane helix</keyword>
<dbReference type="InterPro" id="IPR015422">
    <property type="entry name" value="PyrdxlP-dep_Trfase_small"/>
</dbReference>
<dbReference type="FunFam" id="3.40.640.10:FF:000008">
    <property type="entry name" value="Lysine decarboxylase, inducible"/>
    <property type="match status" value="1"/>
</dbReference>
<dbReference type="PROSITE" id="PS00703">
    <property type="entry name" value="OKR_DC_1"/>
    <property type="match status" value="1"/>
</dbReference>
<dbReference type="Gene3D" id="1.20.1740.10">
    <property type="entry name" value="Amino acid/polyamine transporter I"/>
    <property type="match status" value="1"/>
</dbReference>
<dbReference type="GO" id="GO:0005829">
    <property type="term" value="C:cytosol"/>
    <property type="evidence" value="ECO:0007669"/>
    <property type="project" value="TreeGrafter"/>
</dbReference>
<feature type="transmembrane region" description="Helical" evidence="9">
    <location>
        <begin position="190"/>
        <end position="214"/>
    </location>
</feature>
<dbReference type="Pfam" id="PF13520">
    <property type="entry name" value="AA_permease_2"/>
    <property type="match status" value="1"/>
</dbReference>
<dbReference type="Gene3D" id="3.90.100.10">
    <property type="entry name" value="Orn/Lys/Arg decarboxylase, C-terminal domain"/>
    <property type="match status" value="1"/>
</dbReference>
<evidence type="ECO:0000256" key="6">
    <source>
        <dbReference type="ARBA" id="ARBA00022989"/>
    </source>
</evidence>
<dbReference type="InterPro" id="IPR011193">
    <property type="entry name" value="Orn/lys/arg_de-COase"/>
</dbReference>
<keyword evidence="8" id="KW-0456">Lyase</keyword>
<evidence type="ECO:0000256" key="2">
    <source>
        <dbReference type="ARBA" id="ARBA00010671"/>
    </source>
</evidence>
<dbReference type="SUPFAM" id="SSF53383">
    <property type="entry name" value="PLP-dependent transferases"/>
    <property type="match status" value="1"/>
</dbReference>
<comment type="subcellular location">
    <subcellularLocation>
        <location evidence="1">Membrane</location>
        <topology evidence="1">Multi-pass membrane protein</topology>
    </subcellularLocation>
</comment>
<dbReference type="NCBIfam" id="NF007929">
    <property type="entry name" value="PRK10644.1"/>
    <property type="match status" value="1"/>
</dbReference>
<feature type="transmembrane region" description="Helical" evidence="9">
    <location>
        <begin position="408"/>
        <end position="426"/>
    </location>
</feature>
<dbReference type="InterPro" id="IPR000310">
    <property type="entry name" value="Orn/Lys/Arg_deCO2ase_major_dom"/>
</dbReference>
<feature type="transmembrane region" description="Helical" evidence="9">
    <location>
        <begin position="40"/>
        <end position="58"/>
    </location>
</feature>
<dbReference type="Pfam" id="PF03709">
    <property type="entry name" value="OKR_DC_1_N"/>
    <property type="match status" value="1"/>
</dbReference>
<dbReference type="PANTHER" id="PTHR45229">
    <property type="entry name" value="CONSTITUTIVE ORNITHINE DECARBOXYLASE"/>
    <property type="match status" value="1"/>
</dbReference>
<dbReference type="InterPro" id="IPR005308">
    <property type="entry name" value="OKR_de-COase_N"/>
</dbReference>
<dbReference type="GO" id="GO:0006527">
    <property type="term" value="P:L-arginine catabolic process"/>
    <property type="evidence" value="ECO:0007669"/>
    <property type="project" value="TreeGrafter"/>
</dbReference>
<dbReference type="Pfam" id="PF01276">
    <property type="entry name" value="OKR_DC_1"/>
    <property type="match status" value="1"/>
</dbReference>
<name>A0AA39CVV1_9EURO</name>
<keyword evidence="4" id="KW-0210">Decarboxylase</keyword>
<dbReference type="InterPro" id="IPR002293">
    <property type="entry name" value="AA/rel_permease1"/>
</dbReference>
<dbReference type="AlphaFoldDB" id="A0AA39CVV1"/>
<evidence type="ECO:0000256" key="8">
    <source>
        <dbReference type="ARBA" id="ARBA00023239"/>
    </source>
</evidence>
<dbReference type="InterPro" id="IPR036633">
    <property type="entry name" value="Prn/Lys/Arg_de-COase_C_sf"/>
</dbReference>
<protein>
    <recommendedName>
        <fullName evidence="10">Orn/Lys/Arg decarboxylases family 1 pyridoxal-P attachment site domain-containing protein</fullName>
    </recommendedName>
</protein>
<evidence type="ECO:0000256" key="3">
    <source>
        <dbReference type="ARBA" id="ARBA00022692"/>
    </source>
</evidence>
<organism evidence="11">
    <name type="scientific">Knufia peltigerae</name>
    <dbReference type="NCBI Taxonomy" id="1002370"/>
    <lineage>
        <taxon>Eukaryota</taxon>
        <taxon>Fungi</taxon>
        <taxon>Dikarya</taxon>
        <taxon>Ascomycota</taxon>
        <taxon>Pezizomycotina</taxon>
        <taxon>Eurotiomycetes</taxon>
        <taxon>Chaetothyriomycetidae</taxon>
        <taxon>Chaetothyriales</taxon>
        <taxon>Trichomeriaceae</taxon>
        <taxon>Knufia</taxon>
    </lineage>
</organism>
<dbReference type="InterPro" id="IPR015421">
    <property type="entry name" value="PyrdxlP-dep_Trfase_major"/>
</dbReference>
<dbReference type="InterPro" id="IPR008286">
    <property type="entry name" value="Prn/Lys/Arg_de-COase_C"/>
</dbReference>
<evidence type="ECO:0000256" key="4">
    <source>
        <dbReference type="ARBA" id="ARBA00022793"/>
    </source>
</evidence>
<dbReference type="EMBL" id="JAPDRN010000049">
    <property type="protein sequence ID" value="KAJ9633197.1"/>
    <property type="molecule type" value="Genomic_DNA"/>
</dbReference>
<reference evidence="11" key="1">
    <citation type="submission" date="2022-10" db="EMBL/GenBank/DDBJ databases">
        <title>Culturing micro-colonial fungi from biological soil crusts in the Mojave desert and describing Neophaeococcomyces mojavensis, and introducing the new genera and species Taxawa tesnikishii.</title>
        <authorList>
            <person name="Kurbessoian T."/>
            <person name="Stajich J.E."/>
        </authorList>
    </citation>
    <scope>NUCLEOTIDE SEQUENCE</scope>
    <source>
        <strain evidence="11">TK_35</strain>
    </source>
</reference>
<feature type="transmembrane region" description="Helical" evidence="9">
    <location>
        <begin position="89"/>
        <end position="113"/>
    </location>
</feature>
<keyword evidence="7 9" id="KW-0472">Membrane</keyword>
<dbReference type="PANTHER" id="PTHR45229:SF3">
    <property type="entry name" value="BIODEGRADATIVE ARGININE DECARBOXYLASE"/>
    <property type="match status" value="1"/>
</dbReference>
<evidence type="ECO:0000256" key="7">
    <source>
        <dbReference type="ARBA" id="ARBA00023136"/>
    </source>
</evidence>
<comment type="caution">
    <text evidence="11">The sequence shown here is derived from an EMBL/GenBank/DDBJ whole genome shotgun (WGS) entry which is preliminary data.</text>
</comment>
<feature type="transmembrane region" description="Helical" evidence="9">
    <location>
        <begin position="385"/>
        <end position="402"/>
    </location>
</feature>
<comment type="similarity">
    <text evidence="2">Belongs to the Orn/Lys/Arg decarboxylase class-I family.</text>
</comment>
<dbReference type="GO" id="GO:0022857">
    <property type="term" value="F:transmembrane transporter activity"/>
    <property type="evidence" value="ECO:0007669"/>
    <property type="project" value="InterPro"/>
</dbReference>
<dbReference type="Gene3D" id="3.90.1150.10">
    <property type="entry name" value="Aspartate Aminotransferase, domain 1"/>
    <property type="match status" value="1"/>
</dbReference>
<dbReference type="SUPFAM" id="SSF55904">
    <property type="entry name" value="Ornithine decarboxylase C-terminal domain"/>
    <property type="match status" value="1"/>
</dbReference>
<keyword evidence="3 9" id="KW-0812">Transmembrane</keyword>
<dbReference type="InterPro" id="IPR015424">
    <property type="entry name" value="PyrdxlP-dep_Trfase"/>
</dbReference>
<feature type="domain" description="Orn/Lys/Arg decarboxylases family 1 pyridoxal-P attachment site" evidence="10">
    <location>
        <begin position="829"/>
        <end position="843"/>
    </location>
</feature>